<organism evidence="4 5">
    <name type="scientific">Fusarium torulosum</name>
    <dbReference type="NCBI Taxonomy" id="33205"/>
    <lineage>
        <taxon>Eukaryota</taxon>
        <taxon>Fungi</taxon>
        <taxon>Dikarya</taxon>
        <taxon>Ascomycota</taxon>
        <taxon>Pezizomycotina</taxon>
        <taxon>Sordariomycetes</taxon>
        <taxon>Hypocreomycetidae</taxon>
        <taxon>Hypocreales</taxon>
        <taxon>Nectriaceae</taxon>
        <taxon>Fusarium</taxon>
    </lineage>
</organism>
<feature type="region of interest" description="Disordered" evidence="1">
    <location>
        <begin position="637"/>
        <end position="703"/>
    </location>
</feature>
<feature type="region of interest" description="Disordered" evidence="1">
    <location>
        <begin position="526"/>
        <end position="578"/>
    </location>
</feature>
<feature type="compositionally biased region" description="Polar residues" evidence="1">
    <location>
        <begin position="8"/>
        <end position="26"/>
    </location>
</feature>
<dbReference type="Proteomes" id="UP001187734">
    <property type="component" value="Unassembled WGS sequence"/>
</dbReference>
<dbReference type="SUPFAM" id="SSF49879">
    <property type="entry name" value="SMAD/FHA domain"/>
    <property type="match status" value="1"/>
</dbReference>
<dbReference type="Gene3D" id="2.60.200.20">
    <property type="match status" value="1"/>
</dbReference>
<feature type="transmembrane region" description="Helical" evidence="2">
    <location>
        <begin position="712"/>
        <end position="732"/>
    </location>
</feature>
<dbReference type="InterPro" id="IPR008984">
    <property type="entry name" value="SMAD_FHA_dom_sf"/>
</dbReference>
<feature type="compositionally biased region" description="Polar residues" evidence="1">
    <location>
        <begin position="69"/>
        <end position="88"/>
    </location>
</feature>
<feature type="compositionally biased region" description="Basic and acidic residues" evidence="1">
    <location>
        <begin position="649"/>
        <end position="661"/>
    </location>
</feature>
<accession>A0AAE8M2Z7</accession>
<feature type="compositionally biased region" description="Polar residues" evidence="1">
    <location>
        <begin position="688"/>
        <end position="699"/>
    </location>
</feature>
<feature type="compositionally biased region" description="Low complexity" evidence="1">
    <location>
        <begin position="47"/>
        <end position="68"/>
    </location>
</feature>
<keyword evidence="2" id="KW-0472">Membrane</keyword>
<evidence type="ECO:0000313" key="4">
    <source>
        <dbReference type="EMBL" id="SPJ73222.1"/>
    </source>
</evidence>
<keyword evidence="2" id="KW-0812">Transmembrane</keyword>
<comment type="caution">
    <text evidence="4">The sequence shown here is derived from an EMBL/GenBank/DDBJ whole genome shotgun (WGS) entry which is preliminary data.</text>
</comment>
<dbReference type="InterPro" id="IPR051176">
    <property type="entry name" value="Cent_Immune-Sig_Mod"/>
</dbReference>
<dbReference type="SMART" id="SM00240">
    <property type="entry name" value="FHA"/>
    <property type="match status" value="1"/>
</dbReference>
<evidence type="ECO:0000313" key="5">
    <source>
        <dbReference type="Proteomes" id="UP001187734"/>
    </source>
</evidence>
<dbReference type="GO" id="GO:0005737">
    <property type="term" value="C:cytoplasm"/>
    <property type="evidence" value="ECO:0007669"/>
    <property type="project" value="TreeGrafter"/>
</dbReference>
<dbReference type="PANTHER" id="PTHR15715:SF46">
    <property type="entry name" value="TO VACUOLE TARGETING VPS64, PUTATIVE (AFU_ORTHOLOGUE AFUA_2G02420)-RELATED"/>
    <property type="match status" value="1"/>
</dbReference>
<dbReference type="PANTHER" id="PTHR15715">
    <property type="entry name" value="CENTROSOMAL PROTEIN OF 170 KDA"/>
    <property type="match status" value="1"/>
</dbReference>
<feature type="compositionally biased region" description="Acidic residues" evidence="1">
    <location>
        <begin position="549"/>
        <end position="564"/>
    </location>
</feature>
<keyword evidence="5" id="KW-1185">Reference proteome</keyword>
<feature type="region of interest" description="Disordered" evidence="1">
    <location>
        <begin position="402"/>
        <end position="478"/>
    </location>
</feature>
<reference evidence="4" key="1">
    <citation type="submission" date="2018-03" db="EMBL/GenBank/DDBJ databases">
        <authorList>
            <person name="Guldener U."/>
        </authorList>
    </citation>
    <scope>NUCLEOTIDE SEQUENCE</scope>
</reference>
<name>A0AAE8M2Z7_9HYPO</name>
<feature type="compositionally biased region" description="Pro residues" evidence="1">
    <location>
        <begin position="436"/>
        <end position="446"/>
    </location>
</feature>
<sequence>MTAVANPPNFSNSRPAWGTINGNHQMNSEEGRGGIGMFAPRKALSRSNSSSSVSSTSSNSSATTVASNGSHANGTPLSSTTDLSQWSANGAPRKRPQPKTPWPPGKGDFQQQDMSRLPPGRAQGMMTAHGPVQAGPGQVPMTPQGMMRPMGAEQVPPGQPVLYLLSLNGTFERKTIAVPFAPESLRIGRQTNQKTIPTPTNGFFDSKVLSRQHAEIYAERNGKIYIRDVKSSNGTFVNGTRLSQENRESEPHELQTSDHLELGIDIVSEDQKTVVHHKVAAKVEHAGFMSASSNVMDMNFGDLDPANGAMMMPSGPMQLRGRTNSNASMASNGRMMPNGVGPMNMQANGIPQQRPFFLTPVATDQILKRLANEMRNARLQAQDLGRTNQFVHTLLSKDDLKDLEKPDGLEQPKPQPIINGMGTPFRADPKARFSDPPAPPPQQPLPEKPDVPSLKRGPTERPKSGPPNSPARPDNLSQIVQLTEALNNAKRDIDSQTARMRELEEMLQKERLAREEAEELAKRLEESATIHMNGSAVPGEIESSMVPEVSEDETTVPEDPELEVTNEATPAVDTAQETAADLQTRIDMMESQMRDMKEQMEEWKQRCETVETERDADRKTLAEMVVQLRAEEALREAAEKRARSRSRKRDTEANGDVDHSGVSKSSPGDAEAVEHVANDAASDAPTLSRANTITPSSQKGVVRGQDQRLQAALPYASVIGVVLFGMGLMAYINGWQAEPPRPEQ</sequence>
<dbReference type="InterPro" id="IPR000253">
    <property type="entry name" value="FHA_dom"/>
</dbReference>
<evidence type="ECO:0000256" key="2">
    <source>
        <dbReference type="SAM" id="Phobius"/>
    </source>
</evidence>
<proteinExistence type="predicted"/>
<dbReference type="PROSITE" id="PS50006">
    <property type="entry name" value="FHA_DOMAIN"/>
    <property type="match status" value="1"/>
</dbReference>
<evidence type="ECO:0000256" key="1">
    <source>
        <dbReference type="SAM" id="MobiDB-lite"/>
    </source>
</evidence>
<gene>
    <name evidence="4" type="ORF">FTOL_02952</name>
</gene>
<evidence type="ECO:0000259" key="3">
    <source>
        <dbReference type="PROSITE" id="PS50006"/>
    </source>
</evidence>
<feature type="domain" description="FHA" evidence="3">
    <location>
        <begin position="185"/>
        <end position="242"/>
    </location>
</feature>
<protein>
    <submittedName>
        <fullName evidence="4">Related to VPS64 Vacuolar protein sorting</fullName>
    </submittedName>
</protein>
<dbReference type="Pfam" id="PF00498">
    <property type="entry name" value="FHA"/>
    <property type="match status" value="1"/>
</dbReference>
<feature type="region of interest" description="Disordered" evidence="1">
    <location>
        <begin position="1"/>
        <end position="134"/>
    </location>
</feature>
<dbReference type="AlphaFoldDB" id="A0AAE8M2Z7"/>
<keyword evidence="2" id="KW-1133">Transmembrane helix</keyword>
<dbReference type="FunFam" id="2.60.200.20:FF:000127">
    <property type="entry name" value="Uncharacterized protein C3H7.13"/>
    <property type="match status" value="1"/>
</dbReference>
<dbReference type="EMBL" id="ONZP01000090">
    <property type="protein sequence ID" value="SPJ73222.1"/>
    <property type="molecule type" value="Genomic_DNA"/>
</dbReference>